<dbReference type="EMBL" id="BSSD01000003">
    <property type="protein sequence ID" value="GLW91870.1"/>
    <property type="molecule type" value="Genomic_DNA"/>
</dbReference>
<feature type="compositionally biased region" description="Pro residues" evidence="8">
    <location>
        <begin position="5885"/>
        <end position="5895"/>
    </location>
</feature>
<dbReference type="InterPro" id="IPR049900">
    <property type="entry name" value="PKS_mFAS_DH"/>
</dbReference>
<dbReference type="SMART" id="SM00827">
    <property type="entry name" value="PKS_AT"/>
    <property type="match status" value="5"/>
</dbReference>
<dbReference type="InterPro" id="IPR018201">
    <property type="entry name" value="Ketoacyl_synth_AS"/>
</dbReference>
<evidence type="ECO:0000259" key="10">
    <source>
        <dbReference type="PROSITE" id="PS52004"/>
    </source>
</evidence>
<dbReference type="InterPro" id="IPR016035">
    <property type="entry name" value="Acyl_Trfase/lysoPLipase"/>
</dbReference>
<evidence type="ECO:0000256" key="7">
    <source>
        <dbReference type="PROSITE-ProRule" id="PRU01363"/>
    </source>
</evidence>
<accession>A0A9W6QNG9</accession>
<evidence type="ECO:0000313" key="12">
    <source>
        <dbReference type="EMBL" id="GLW91870.1"/>
    </source>
</evidence>
<feature type="domain" description="Ketosynthase family 3 (KS3)" evidence="10">
    <location>
        <begin position="1118"/>
        <end position="1532"/>
    </location>
</feature>
<dbReference type="InterPro" id="IPR016039">
    <property type="entry name" value="Thiolase-like"/>
</dbReference>
<dbReference type="GO" id="GO:0016491">
    <property type="term" value="F:oxidoreductase activity"/>
    <property type="evidence" value="ECO:0007669"/>
    <property type="project" value="InterPro"/>
</dbReference>
<dbReference type="GO" id="GO:0031177">
    <property type="term" value="F:phosphopantetheine binding"/>
    <property type="evidence" value="ECO:0007669"/>
    <property type="project" value="InterPro"/>
</dbReference>
<comment type="caution">
    <text evidence="12">The sequence shown here is derived from an EMBL/GenBank/DDBJ whole genome shotgun (WGS) entry which is preliminary data.</text>
</comment>
<feature type="active site" description="Proton acceptor; for dehydratase activity" evidence="7">
    <location>
        <position position="1985"/>
    </location>
</feature>
<dbReference type="SMART" id="SM00826">
    <property type="entry name" value="PKS_DH"/>
    <property type="match status" value="1"/>
</dbReference>
<dbReference type="Gene3D" id="3.30.70.250">
    <property type="entry name" value="Malonyl-CoA ACP transacylase, ACP-binding"/>
    <property type="match status" value="1"/>
</dbReference>
<evidence type="ECO:0000256" key="3">
    <source>
        <dbReference type="ARBA" id="ARBA00022679"/>
    </source>
</evidence>
<dbReference type="CDD" id="cd05195">
    <property type="entry name" value="enoyl_red"/>
    <property type="match status" value="1"/>
</dbReference>
<dbReference type="Pfam" id="PF13602">
    <property type="entry name" value="ADH_zinc_N_2"/>
    <property type="match status" value="1"/>
</dbReference>
<protein>
    <recommendedName>
        <fullName evidence="14">Acyl transferase domain-containing protein</fullName>
    </recommendedName>
</protein>
<evidence type="ECO:0000256" key="8">
    <source>
        <dbReference type="SAM" id="MobiDB-lite"/>
    </source>
</evidence>
<dbReference type="SUPFAM" id="SSF55048">
    <property type="entry name" value="Probable ACP-binding domain of malonyl-CoA ACP transacylase"/>
    <property type="match status" value="5"/>
</dbReference>
<keyword evidence="1" id="KW-0596">Phosphopantetheine</keyword>
<feature type="domain" description="Ketosynthase family 3 (KS3)" evidence="10">
    <location>
        <begin position="4513"/>
        <end position="4927"/>
    </location>
</feature>
<dbReference type="InterPro" id="IPR057326">
    <property type="entry name" value="KR_dom"/>
</dbReference>
<dbReference type="InterPro" id="IPR011032">
    <property type="entry name" value="GroES-like_sf"/>
</dbReference>
<dbReference type="Pfam" id="PF00550">
    <property type="entry name" value="PP-binding"/>
    <property type="match status" value="7"/>
</dbReference>
<dbReference type="Gene3D" id="1.10.1200.10">
    <property type="entry name" value="ACP-like"/>
    <property type="match status" value="7"/>
</dbReference>
<dbReference type="InterPro" id="IPR050091">
    <property type="entry name" value="PKS_NRPS_Biosynth_Enz"/>
</dbReference>
<evidence type="ECO:0008006" key="14">
    <source>
        <dbReference type="Google" id="ProtNLM"/>
    </source>
</evidence>
<dbReference type="SMART" id="SM00823">
    <property type="entry name" value="PKS_PP"/>
    <property type="match status" value="7"/>
</dbReference>
<reference evidence="12" key="1">
    <citation type="submission" date="2023-02" db="EMBL/GenBank/DDBJ databases">
        <title>Actinokineospora globicatena NBRC 15670.</title>
        <authorList>
            <person name="Ichikawa N."/>
            <person name="Sato H."/>
            <person name="Tonouchi N."/>
        </authorList>
    </citation>
    <scope>NUCLEOTIDE SEQUENCE</scope>
    <source>
        <strain evidence="12">NBRC 15670</strain>
    </source>
</reference>
<keyword evidence="5" id="KW-0511">Multifunctional enzyme</keyword>
<dbReference type="Pfam" id="PF08240">
    <property type="entry name" value="ADH_N"/>
    <property type="match status" value="1"/>
</dbReference>
<evidence type="ECO:0000256" key="5">
    <source>
        <dbReference type="ARBA" id="ARBA00023268"/>
    </source>
</evidence>
<evidence type="ECO:0000259" key="9">
    <source>
        <dbReference type="PROSITE" id="PS50075"/>
    </source>
</evidence>
<dbReference type="PANTHER" id="PTHR43775:SF51">
    <property type="entry name" value="INACTIVE PHENOLPHTHIOCEROL SYNTHESIS POLYKETIDE SYNTHASE TYPE I PKS1-RELATED"/>
    <property type="match status" value="1"/>
</dbReference>
<dbReference type="InterPro" id="IPR049551">
    <property type="entry name" value="PKS_DH_C"/>
</dbReference>
<sequence length="7526" mass="782925">MAADGRCKSFAAAADGTGWSEGVAVLVVEKLSDAIANGHDVLAVVRGSAVNSDGASNGLTAPNGPSQQRVIRAALESAGITPSDVDVVEGHGTGTRLGDPIEAQALLATYGKGRAEPLWLGSLKSNIGHTQAASGAAGVIKMVMALRHATLPKTLHVDAPTPHAAWGRGAVSLLTEARPWPEVDRPRRAAVSSFGISGTNAHIILESYATEPAAPAESDLAVVPWVLSARSEDALRAQAVSLAEVDESGVDIGWSLATTRAMLDERAVVLDGLAGLGALARGESAPGVVRGTAVDGDLAFLFTGQGSQRAGMGQELRVHPAFAEVFDDIHARLPFDDDAIDQTGNAQLALFALQVALFRLVESWGVRPDVLVGHSIGEVAAAHVAGILSLDDACTLVSARARLMQALPAGGAMLAVEISEAELAAGFPEGLPAGVDLAAVNSDRSLVLSGDRRIVELLNRSFVEQSRRVKALAVSHAFHSHLMDAMLGEFEQVVGGLSFDQPVIPLVSTSTGDPSTPEYWVRQVRGTVRFADAVGGLDESTRYLELGPDGVLSALVGGVPTLRAGHDETAALTTAMARLHVIGVPVDWTAVLPRGRRVPLPVYPFQRSHYWLAPASSAAAVDDWRYRIDWTPVTPRPATNQGWRVIGDDPTLADLPRSDTPAAIVVAPGADAATVIDLLRTATAPIWVLTRGAVSTGPNDPVTDPAAARLWGLGQVAALEHPDRWGGLVDVDASPDLTRLAAVLTGDEDQVALRANGTYARRLAPAPVDSGTPWRAKGTVLITGGTGALGGHVARWLAGRGVQHLLLTSRRGLAAPGAAELVQELADLGASAEVIACDVADRDALAALLDNHIVTAAFHTAGVVASNPLTETTVDEFTAVTRAKADGATHLHELLPDAHLVLFGSIAGVWGSGGQAAYGAANAHLDAIAAHRRAHGKAATCVSWGPWAGSGMLTDADAEDYLRKRGLTPMVPARAVAALGRALDAGDTNVTVVDVDGPRFAAVFTSGRPSRLLPWSTPEVATKSTWDESGALDLVRAEVATVLGYTGSVDAKKPFKDLGFDSLTAVELRDRLAQVTGQRLPASLVYDYPTATALAEHLGRQARGETVRLRTEVATRVDEPIAIIAMSCRFPGGVDSPEALWDLVSSGREVVDEFPTDRGWDLDALRSSSHSLRGAFLRGAAEFDADLFGISPREATVLDPQQRLLLEATWEVFERAGIDPSSLRGEPVGVFAGTNGQDYAGVALASEALAGYLSTGITASVLSGRIAYSFGLEGPAVTVDTACSSSLVALHLAAKALRDGECSMAIASGVTVMATPGAFVEFTHQRGLAADGRCKPFAQAADGTSWGEGVGVLLVERLSDAVANGHRVLAVVRGSAVNSDGASNGLTAPNGPSQQRVILSALSAAGLDPSDVDVVEAHGTGTVLGDPIEAQALLATYGQGRTEPLWLGSVKSNIGHTQAAAGVAGVIKMVQAMRHGVLPRSLHIDAPTSHVDWSAGSVSLLTESRPWTSAARRAGVSSFGVSGTNAHVILESAPDIELAAGPGEAAPAWVLSAGSAAGLRDQASRLLRYLTVNPDADRDAVAHTLVHGRAALTHRAVVQSGDLEALTRLAEGGDVVQGSVVDGKLVYLFTGQGSQRAGMGRDLRVYPVFAAAFDEVVARVPFSDEAIDQTGNAQVALFALQVALFRLLESRGVRPDVLVGHSIGEVAAAHVAGILSLDDACTLVAARARLMQALPAGGAMLAVEISEAELGVAFPGGLPDGVDLAAVNSDRSLVLSGDRGIVELLERGFVEQSRRVKSLVVSHAFHSHLMDPMLDEFAQVVRGLSFNQPLIPVVSTSSGDPSTPEYWVRQVRETVRFHDAVSGLGDVGAFVELGPDGVLTALVQQSVDAVAVPVLRAGKSELDTVDRALATLFTCGVPVHWPTRGPGADLPTYAFQRRHFWAKPKPALTGVHPANHPLLSGSTPLGDGGHLFTGTLPAEGWLADHVVHGTVVLPGTALVELALHAGATTGAPRVDELTIEVPLSLPADIQLAVAAPEADGTRAFAIHSGSGNAWTRHASGLLSATPSQPDLPLVTDGHPVSLDDLYPALAAAGLDYGPAFQGLHAAERTADGVIAEVSSSVDIAGFAVHPALLDAALHALALDSDGAQAQVPFAWTGVALHGTGADRLRVYVTRIAADAVRVVVTDAEGALVASVDSLTLRTAAGPAVNDSLFTVDWTAVGTPADTEVRDVVVPMPTTVEDTLALVQAWIRHNPDPRLVLVSTGAVAAVPGDDITDLAAAASWGLVRSAQSEHPDRFVLVDAPEGADLAGALALDEPQLAIRDGKALAPRLVRAQPGIALPDEPWRLDVTTGGTLENLTALSTPDRMLEPGEVRVEVRAAGINFRDVLIALGTYPEQAVMGSEGAGVIVEVGADVVDLAAGDRVFGLFAGGFGPRTVVDRRLVAPMPEAWSFTEAAAVPMAFLTAYYALVDLAGLRSGEHILVHAAAGGVGMAATQIARHLGARVSGTASPAKWSATGLADENLASSRDLAFAEKFSGLDVVLNSLAGRYIDTSVRLLGPGGRFIEMGKADLREPCDFPDLTYRAFDLSEAGHDRLQTMLLELIDLFGQGALRLLPTRAWDIRDARAAFRHLGQGRHVGKNVFTLPRALSTVLITGGTGVLGLALARHLVASGVRRLVLVSRGGQVSAEMLAELSAAEVSVVACDVSDPAALSDVIATYRPTDVFHAAGVADDGLVTDLTPERLQGVFGPKADAARVLAGFDLDSVTFYSSASATFGTPGQANYSAANAYLDALAHQLRAQGKNTVSLAWGLWEEASGITASLTAADRERLGTALSTEDGLALFDRSRTFPQAHLLPMRIDARSNHTLLRELTAAPRRAKAVSLTADNALDLVREHVAAVLGHASADAVDPRRAFRDLGFDSLTSVELRNRLNAATGLRLPPTVVFDHPTPTALAALISETRPAVKKAVVRAETGADDIVIVGMACRFPGDVGSPEELWDLVVSGVDAIGEFPRDRGWDLDALYDPDPERLGTTYTRSGGFVSTATEFDAGLFGISPREAAAMDPQQRLLLETTWEAFERAGIDPMSLRGSQSGVFMGVATSLYGLDSGPSEGHSLTGIATSVASGRLAYTFGLEGPTLTVDTACSSSLVALHLAVQALRNGECTLALAGGATVMATPGIFTEFSRQKGLSVDGRCRSFAAEADGTGWGEGVGILVVERRSDAIANGHEILAVVRGSAVNSDGASNGLTAPNGPSQRRVIEAALAVGGLAPSDVDLVEAHGTGTVLGDPIEAQALLETYGQDRAEPLWLGSVKSNIGHTQSASGVAGVIKVVEALRRGILPGTLHASHPSPHVDWTAGAVSLLTESRPWPEVDRPRRAGVSSFGVSGTNAHVIIEQADVAAEVEPERVDAVVPWVLSAASDEALRAQASRLADNSADLDPVDVGLSLVRGRADLDHRLVVVGSSTDDLRAALGGAEGRTITRGRVAFLFTGQGSQRAGMGQDLRVFPVFAAAFDDIRARLPYSDEGIDQTGNAQLALFAVEVATFRLLESWGLRPDVLVGHSIGEVAAAHVAGILSLDDACALVSARARLMQALPSGGAMLAVEISEADLAVEFPDGLPVGVDLAAVNSDRSLVLSGDCRIVELLERRFVEQSRRVKSLAVSHAFHSHLMDPMLAEFSQVVRGLSFGQPVIPVVSTSSGDPSTPEYWVRQVRETVRFGDAVRESRATTFVEVGPGGVLSALVHHIVNGAVTAAALLPDEVPAVLRAAGVAWTRGVAVDWSAVFGQREGRRVALPTYAFQRRRYWLSSNKPVESTEDWRYRVDWTPVAAGPVVAGKWAVRGAADVEAALRSAGVTVVDDVAEADGLVVEAEAPALLRVVAEATVPVWAVTRGGVGAAEVWGVGRVAALEMPQVWGGLIDLPEGADERIAGVLGGAEDQVVVRPSGVVARRLRRAPLGQRRQWTVSGPVLVTGGTGALGLEVARWLVGHGATELILVSRRGGAVPDLGVPVHVETCDIADRDAVADLLARYPVSVVVHAAGVDTRTPLISADPVAYAEVTRAKVLGARHLHELAPDAHLIFFSSIAGVWGSSGQSAYAAGNAYLDALAERRASSGQRATSIAWGPWSAGMATGPTADYLRRRGLTPLPPSRALSALADALDHGDTTITIANVDWTRFVPTFTSSRPSPLLTDFLPTDAAPAATSWASTTSALPTQERAATVLALVRHHAAASLGHADSAAVAPEKPFKDLGFDSLTAVDLRNRLVAATALAIPATAVFDHPTAQALADHLLALLAERGTGQASGSLWTSAMSDLSVQERAAAVLALVRQHAAASLGHPDPAAIDPEKPFKDLGFDSLTAVDLRNRLVAATSLAIPATAVFDHPTAQALADHLLTLLVERRSGLVSGSLWTSAMSDLSVQERAAAVLALVRQHAAASLGHPDPAAIDPEKPFKDLGFDSLTAVELRNRLVAATALAIPATAVFDHPTAQALADHVLALLADGEPERVVAVRDRDVDDPVVIVGMACRYPGGVESPEGLWELVVGEGDAIGEFPGDRGWDLEADVKYARRGGFVETATRFDADLFAISPREALAMDPQQRLVLETAWEAFERAGVDPLSLRGSATGVFVGASNSGYGTGAELPLEIEGHFLTGTANSVMSGRIAYTLGLEGPAVTVDTACSSSLVALHWATKALRDGECDLALAGGVTVIPSPAVFAEFATQGGLAADGRCKAFAAGADGTGWSEGVGVLVVERLSDALRNGHRVLAVVRGSAVNSDGASNGLTAPNGPSQQRVIRAALASGGLTESDVDVVEGHGTGTRLGDPIEAEALLATYGRGRTEPLWLGSLKSNIGHAQAASGVGGVIKMVLALRAGILPRSLHVDAPSPHVAWESGAVALLTEARPWPEVDRPRRAAVSSFGVSGTNAHTIIEQYPAVGPVASEDNSALPWVISGRSAAALRAQAQRLKYFAGEQPVAAVARALVTSRADLSHRAVVTSEAALDALIADRPAPGLVRGVAGDGRVAFLFTGQGSQRVGMGRELHAAYPVFAAAFDAVCARVDLDRPLADVVFGDGASLDQTAYAQAGLFALQVALFRLVESWGVRPDHLVGHSIGELAAAHVAGVLSLDDACVLLTARARLMQALPTGGAMLAVEASDAELVGRLPDGVDLAAVNSDRSTVLSGSVSAIELLSSKLNEQGLRVKRLTVSHAFHSHLVDPMLGEFARVVETLEFRRPEIPLALTSVGDVATPEYWVRQVRETVRFADAVRTVDADTWLELGPDGVLAALVQKTVTASAVPVLRGGREEVESTMEALSHLHVRGVRVDWTAIFGRGVPIDLPTYAFQRERYWLEPAVAADDGFWAAIESGAVAASAEVAAVLPALTALRRDHRERSTVDLWRYRIAWRPLDDSPALVTGRWLVITPDGAVPADIAAALAGVEIISTTVDALPVVDGLAGVLALLPVADVLRVVQADLPAPLWCVTRGAVAVDGEVVDPVQARVWGLGRVAALEVPGRWGGLVDVPAELKGRAARRFAAVLAGDESEVAVRASGVFARRLRRAAVSARTPWVPDGPVLVTGGTGALGAEVARWLVEQGATELVLASRRGPDAPGAADLVASLDATVRIVACDVSDRAAVASLLAEHPVRAIFHAAGIVDDGVLDALNEPRLNAVLRAKSARWLDELAEPATTFVVFSSLAGVIGSAGQGNYAAANAELDAVVESRRARGLSGLAVAWGPWAGAGMAADVSTRLRRGGLRPLAPRRALAALATALAAGDTTITIADVDWPTFTSNSPLLSDFPTRRAVTEPVRDLLALVVTHTAAILGHTTIDPDRAFRDLGIDSLTALELRNSLAAALTHPLPASLVFDHPTPTDVAAHLRTLVIHNPSSHPQGPAAPPTDPPAPVDWTRAAPRSGWGLPSRAGAREPGVDDLGKSPDEVNSGQVAAASLNRVGWPEGGETPSGHGADTAMGERNAAGAGLAAFGQVGELEGGAGAPLTQRDGGSPATGSTSAGLGVGEGGAGGHVVGLSGGGRGAGVPVAQRDGGAGAAVRAPGVVGGGRGADSAVVERGAGVPTVQRDGGPQVAGSAGGGDVAASGRAARLGEIGRAVVGGLDAAHGVGGALGLPGVWREGVDEGSVVIVGMACRLPGGAEGPEGLWRVVRDGVDGVGAFPGDRGWDLGRLFDDDPERVGTSYARVGGFLDTATGFDAGLFGISPREAVGMDPQQRLMLEASWAALEDAGLDPKGLKGSRTGVFAGTNGQDYPALLVGRSDLEGHVGTGNAASVLSGRIAYTFGLEGPALTVDTACSSSLVALHLAAKALKGGECDMALAGGVTIMSTPGAFIEFSRQRGLAPDGRCKAFAAGADGTGWGEGVGVLVVMRLGDALRDGRRILAVVRGTAVNQDGASNGLTAPNGPAQQRVITAALADAHLTPSDVDAVEAHGTGTSLGDPIEAQALLNTYGQDRATPLWIGSVKSNIGHTQAAAGVAGIIKMVMAMRHGELPRTLHVDEPSTQVDWTTGSVALLTDSQAWPADRPRRAGISSFGVSGTNAHVILEDFPTPPTIQVELDEPTPFVLSAATPQALRGQAQALLDVQPTVDVAASLLDRALLPHRAVVIAADAQEFAEGLQTVQDGLAERGKLAILFTGQGAQRARMGRDLRVYPVFARAFDDIRERLPFDDDNIDDTVHAQAAIFALEVALYRLFESWGITPDVLIGHSIGEVAAAHVNGILTLQDACTLVAARGRLMQALPTGGAMLAVEAALADVNLPPGVDLAAVNGPQSLVVSGDEDAIDALASRWSAEGRRVKRLVVSHAFHSHRMDPMLPEFEAVVQELAMSPGEQAIISTVRPDADMSSPEYWVRQVREPVRFADAVAEAQRRGVTRFLELGPDGVLTALVGTIAESSVAAASLRAGKDERTELLTAIGRLHVAGVDVDWRPLLAGGKQVPLPTYAFDRQRFWPLEAKRSRTDDLTYDITWTPIATPAAELSGTWAVLGQDDRGIAKLLEAHGAAVVQDEIDGLAGIVSLMDLSDTVDLLKRDGAPVWCVTTGAVSVASESADPDQAQFWGLGRVAALERPRRWGGLIDGDGPGLIAALAGTEDQVAVRDNKLLARRLTSAKLSPTRQWRPTGPVLITGGTGALGTEVARWLVARGADELVLVSRSGADAPGVAELVESLNAQVRVVSCDLGDREAVRQLLLDNPVTTIIHAAGVPGVAPLDQLDADTIADTLRAKAVGAQHLDELATVDTFVLFSSIAGVWGSGGQAAYAAANAALDAIAHRRRAAGEPVTAVAWGPWAGAGMAAGSEDYLGKRGLTALDPADALEALGAALDAEVPTVTVADVDWPRFADSFHTARPGTLFTELLPQVSPRPVESDLRERLAGLSEADRDAALLTLVTDAVADVLGYRGVDPNRAFRDLGFDSLTAVELRSRLATATGLALPASLAFDYPTSAELARHLRAELSPATGVDALLAELDAVESAFAGAAPDGLTRIKLAVRLRSFLAGWDGGAQAAPAADLDAASDEEFLSLIDQELGR</sequence>
<dbReference type="SMART" id="SM00829">
    <property type="entry name" value="PKS_ER"/>
    <property type="match status" value="1"/>
</dbReference>
<feature type="domain" description="Ketosynthase family 3 (KS3)" evidence="10">
    <location>
        <begin position="2976"/>
        <end position="3396"/>
    </location>
</feature>
<evidence type="ECO:0000256" key="2">
    <source>
        <dbReference type="ARBA" id="ARBA00022553"/>
    </source>
</evidence>
<organism evidence="12 13">
    <name type="scientific">Actinokineospora globicatena</name>
    <dbReference type="NCBI Taxonomy" id="103729"/>
    <lineage>
        <taxon>Bacteria</taxon>
        <taxon>Bacillati</taxon>
        <taxon>Actinomycetota</taxon>
        <taxon>Actinomycetes</taxon>
        <taxon>Pseudonocardiales</taxon>
        <taxon>Pseudonocardiaceae</taxon>
        <taxon>Actinokineospora</taxon>
    </lineage>
</organism>
<dbReference type="PROSITE" id="PS00606">
    <property type="entry name" value="KS3_1"/>
    <property type="match status" value="4"/>
</dbReference>
<dbReference type="InterPro" id="IPR020806">
    <property type="entry name" value="PKS_PP-bd"/>
</dbReference>
<dbReference type="SUPFAM" id="SSF51735">
    <property type="entry name" value="NAD(P)-binding Rossmann-fold domains"/>
    <property type="match status" value="11"/>
</dbReference>
<feature type="active site" description="Proton donor; for dehydratase activity" evidence="7">
    <location>
        <position position="2134"/>
    </location>
</feature>
<dbReference type="Pfam" id="PF08659">
    <property type="entry name" value="KR"/>
    <property type="match status" value="5"/>
</dbReference>
<dbReference type="Pfam" id="PF00109">
    <property type="entry name" value="ketoacyl-synt"/>
    <property type="match status" value="5"/>
</dbReference>
<dbReference type="Pfam" id="PF16197">
    <property type="entry name" value="KAsynt_C_assoc"/>
    <property type="match status" value="5"/>
</dbReference>
<dbReference type="SUPFAM" id="SSF53901">
    <property type="entry name" value="Thiolase-like"/>
    <property type="match status" value="5"/>
</dbReference>
<keyword evidence="2" id="KW-0597">Phosphoprotein</keyword>
<dbReference type="InterPro" id="IPR014031">
    <property type="entry name" value="Ketoacyl_synth_C"/>
</dbReference>
<dbReference type="SUPFAM" id="SSF47336">
    <property type="entry name" value="ACP-like"/>
    <property type="match status" value="7"/>
</dbReference>
<dbReference type="NCBIfam" id="NF045894">
    <property type="entry name" value="PKS_plus_SDR"/>
    <property type="match status" value="1"/>
</dbReference>
<dbReference type="PROSITE" id="PS01162">
    <property type="entry name" value="QOR_ZETA_CRYSTAL"/>
    <property type="match status" value="1"/>
</dbReference>
<dbReference type="Proteomes" id="UP001165042">
    <property type="component" value="Unassembled WGS sequence"/>
</dbReference>
<dbReference type="PROSITE" id="PS00012">
    <property type="entry name" value="PHOSPHOPANTETHEINE"/>
    <property type="match status" value="7"/>
</dbReference>
<dbReference type="InterPro" id="IPR032821">
    <property type="entry name" value="PKS_assoc"/>
</dbReference>
<dbReference type="SUPFAM" id="SSF50129">
    <property type="entry name" value="GroES-like"/>
    <property type="match status" value="1"/>
</dbReference>
<feature type="region of interest" description="N-terminal hotdog fold" evidence="7">
    <location>
        <begin position="1956"/>
        <end position="2069"/>
    </location>
</feature>
<dbReference type="InterPro" id="IPR001227">
    <property type="entry name" value="Ac_transferase_dom_sf"/>
</dbReference>
<dbReference type="Pfam" id="PF14765">
    <property type="entry name" value="PS-DH"/>
    <property type="match status" value="1"/>
</dbReference>
<dbReference type="InterPro" id="IPR006162">
    <property type="entry name" value="Ppantetheine_attach_site"/>
</dbReference>
<dbReference type="GO" id="GO:0004315">
    <property type="term" value="F:3-oxoacyl-[acyl-carrier-protein] synthase activity"/>
    <property type="evidence" value="ECO:0007669"/>
    <property type="project" value="InterPro"/>
</dbReference>
<keyword evidence="6" id="KW-0012">Acyltransferase</keyword>
<evidence type="ECO:0000256" key="6">
    <source>
        <dbReference type="ARBA" id="ARBA00023315"/>
    </source>
</evidence>
<dbReference type="InterPro" id="IPR049552">
    <property type="entry name" value="PKS_DH_N"/>
</dbReference>
<dbReference type="Gene3D" id="3.90.180.10">
    <property type="entry name" value="Medium-chain alcohol dehydrogenases, catalytic domain"/>
    <property type="match status" value="1"/>
</dbReference>
<feature type="domain" description="Carrier" evidence="9">
    <location>
        <begin position="4421"/>
        <end position="4496"/>
    </location>
</feature>
<dbReference type="SUPFAM" id="SSF52151">
    <property type="entry name" value="FabD/lysophospholipase-like"/>
    <property type="match status" value="5"/>
</dbReference>
<keyword evidence="13" id="KW-1185">Reference proteome</keyword>
<keyword evidence="4" id="KW-0677">Repeat</keyword>
<dbReference type="InterPro" id="IPR036736">
    <property type="entry name" value="ACP-like_sf"/>
</dbReference>
<dbReference type="Gene3D" id="3.40.366.10">
    <property type="entry name" value="Malonyl-Coenzyme A Acyl Carrier Protein, domain 2"/>
    <property type="match status" value="5"/>
</dbReference>
<name>A0A9W6QNG9_9PSEU</name>
<dbReference type="Gene3D" id="3.10.129.110">
    <property type="entry name" value="Polyketide synthase dehydratase"/>
    <property type="match status" value="1"/>
</dbReference>
<dbReference type="InterPro" id="IPR016036">
    <property type="entry name" value="Malonyl_transacylase_ACP-bd"/>
</dbReference>
<feature type="region of interest" description="Disordered" evidence="8">
    <location>
        <begin position="5982"/>
        <end position="6002"/>
    </location>
</feature>
<evidence type="ECO:0000256" key="4">
    <source>
        <dbReference type="ARBA" id="ARBA00022737"/>
    </source>
</evidence>
<gene>
    <name evidence="12" type="ORF">Aglo03_26860</name>
</gene>
<feature type="domain" description="Carrier" evidence="9">
    <location>
        <begin position="5799"/>
        <end position="5874"/>
    </location>
</feature>
<feature type="region of interest" description="Disordered" evidence="8">
    <location>
        <begin position="5876"/>
        <end position="5962"/>
    </location>
</feature>
<feature type="region of interest" description="C-terminal hotdog fold" evidence="7">
    <location>
        <begin position="2077"/>
        <end position="2209"/>
    </location>
</feature>
<feature type="domain" description="Ketosynthase family 3 (KS3)" evidence="10">
    <location>
        <begin position="6126"/>
        <end position="6548"/>
    </location>
</feature>
<dbReference type="InterPro" id="IPR009081">
    <property type="entry name" value="PP-bd_ACP"/>
</dbReference>
<dbReference type="Pfam" id="PF00698">
    <property type="entry name" value="Acyl_transf_1"/>
    <property type="match status" value="5"/>
</dbReference>
<dbReference type="SMART" id="SM01294">
    <property type="entry name" value="PKS_PP_betabranch"/>
    <property type="match status" value="7"/>
</dbReference>
<dbReference type="InterPro" id="IPR020843">
    <property type="entry name" value="ER"/>
</dbReference>
<dbReference type="InterPro" id="IPR013968">
    <property type="entry name" value="PKS_KR"/>
</dbReference>
<dbReference type="PROSITE" id="PS52004">
    <property type="entry name" value="KS3_2"/>
    <property type="match status" value="5"/>
</dbReference>
<dbReference type="PROSITE" id="PS50075">
    <property type="entry name" value="CARRIER"/>
    <property type="match status" value="7"/>
</dbReference>
<dbReference type="FunFam" id="1.10.1200.10:FF:000007">
    <property type="entry name" value="Probable polyketide synthase pks17"/>
    <property type="match status" value="5"/>
</dbReference>
<dbReference type="InterPro" id="IPR013154">
    <property type="entry name" value="ADH-like_N"/>
</dbReference>
<dbReference type="Gene3D" id="3.40.47.10">
    <property type="match status" value="5"/>
</dbReference>
<dbReference type="InterPro" id="IPR036291">
    <property type="entry name" value="NAD(P)-bd_dom_sf"/>
</dbReference>
<feature type="domain" description="Ketosynthase family 3 (KS3)" evidence="10">
    <location>
        <begin position="1"/>
        <end position="207"/>
    </location>
</feature>
<feature type="compositionally biased region" description="Low complexity" evidence="8">
    <location>
        <begin position="5993"/>
        <end position="6002"/>
    </location>
</feature>
<dbReference type="SMART" id="SM00825">
    <property type="entry name" value="PKS_KS"/>
    <property type="match status" value="5"/>
</dbReference>
<dbReference type="Pfam" id="PF02801">
    <property type="entry name" value="Ketoacyl-synt_C"/>
    <property type="match status" value="5"/>
</dbReference>
<dbReference type="InterPro" id="IPR014043">
    <property type="entry name" value="Acyl_transferase_dom"/>
</dbReference>
<dbReference type="SMART" id="SM00822">
    <property type="entry name" value="PKS_KR"/>
    <property type="match status" value="5"/>
</dbReference>
<keyword evidence="3" id="KW-0808">Transferase</keyword>
<feature type="domain" description="Carrier" evidence="9">
    <location>
        <begin position="7377"/>
        <end position="7452"/>
    </location>
</feature>
<dbReference type="CDD" id="cd08952">
    <property type="entry name" value="KR_1_SDR_x"/>
    <property type="match status" value="4"/>
</dbReference>
<dbReference type="Pfam" id="PF21089">
    <property type="entry name" value="PKS_DH_N"/>
    <property type="match status" value="1"/>
</dbReference>
<dbReference type="FunFam" id="3.40.47.10:FF:000019">
    <property type="entry name" value="Polyketide synthase type I"/>
    <property type="match status" value="4"/>
</dbReference>
<proteinExistence type="predicted"/>
<dbReference type="GO" id="GO:0004312">
    <property type="term" value="F:fatty acid synthase activity"/>
    <property type="evidence" value="ECO:0007669"/>
    <property type="project" value="TreeGrafter"/>
</dbReference>
<dbReference type="CDD" id="cd00833">
    <property type="entry name" value="PKS"/>
    <property type="match status" value="5"/>
</dbReference>
<feature type="domain" description="Carrier" evidence="9">
    <location>
        <begin position="1026"/>
        <end position="1102"/>
    </location>
</feature>
<feature type="domain" description="Carrier" evidence="9">
    <location>
        <begin position="4213"/>
        <end position="4292"/>
    </location>
</feature>
<dbReference type="Gene3D" id="3.40.50.720">
    <property type="entry name" value="NAD(P)-binding Rossmann-like Domain"/>
    <property type="match status" value="7"/>
</dbReference>
<dbReference type="InterPro" id="IPR020807">
    <property type="entry name" value="PKS_DH"/>
</dbReference>
<dbReference type="InterPro" id="IPR020841">
    <property type="entry name" value="PKS_Beta-ketoAc_synthase_dom"/>
</dbReference>
<feature type="compositionally biased region" description="Basic and acidic residues" evidence="8">
    <location>
        <begin position="5914"/>
        <end position="5928"/>
    </location>
</feature>
<evidence type="ECO:0000259" key="11">
    <source>
        <dbReference type="PROSITE" id="PS52019"/>
    </source>
</evidence>
<feature type="domain" description="Carrier" evidence="9">
    <location>
        <begin position="2887"/>
        <end position="2962"/>
    </location>
</feature>
<dbReference type="PANTHER" id="PTHR43775">
    <property type="entry name" value="FATTY ACID SYNTHASE"/>
    <property type="match status" value="1"/>
</dbReference>
<feature type="domain" description="Carrier" evidence="9">
    <location>
        <begin position="4319"/>
        <end position="4394"/>
    </location>
</feature>
<dbReference type="InterPro" id="IPR042104">
    <property type="entry name" value="PKS_dehydratase_sf"/>
</dbReference>
<dbReference type="Gene3D" id="1.10.287.1960">
    <property type="match status" value="1"/>
</dbReference>
<dbReference type="InterPro" id="IPR014030">
    <property type="entry name" value="Ketoacyl_synth_N"/>
</dbReference>
<dbReference type="InterPro" id="IPR002364">
    <property type="entry name" value="Quin_OxRdtase/zeta-crystal_CS"/>
</dbReference>
<evidence type="ECO:0000256" key="1">
    <source>
        <dbReference type="ARBA" id="ARBA00022450"/>
    </source>
</evidence>
<dbReference type="PROSITE" id="PS52019">
    <property type="entry name" value="PKS_MFAS_DH"/>
    <property type="match status" value="1"/>
</dbReference>
<evidence type="ECO:0000313" key="13">
    <source>
        <dbReference type="Proteomes" id="UP001165042"/>
    </source>
</evidence>
<dbReference type="GO" id="GO:0006633">
    <property type="term" value="P:fatty acid biosynthetic process"/>
    <property type="evidence" value="ECO:0007669"/>
    <property type="project" value="InterPro"/>
</dbReference>
<dbReference type="GO" id="GO:0008270">
    <property type="term" value="F:zinc ion binding"/>
    <property type="evidence" value="ECO:0007669"/>
    <property type="project" value="InterPro"/>
</dbReference>
<feature type="domain" description="PKS/mFAS DH" evidence="11">
    <location>
        <begin position="1956"/>
        <end position="2209"/>
    </location>
</feature>
<dbReference type="Gene3D" id="3.30.70.3290">
    <property type="match status" value="5"/>
</dbReference>